<comment type="subcellular location">
    <subcellularLocation>
        <location evidence="1">Membrane</location>
        <topology evidence="1">Single-pass type I membrane protein</topology>
    </subcellularLocation>
</comment>
<dbReference type="Proteomes" id="UP000834106">
    <property type="component" value="Chromosome 3"/>
</dbReference>
<keyword evidence="3" id="KW-0732">Signal</keyword>
<evidence type="ECO:0000256" key="6">
    <source>
        <dbReference type="SAM" id="Phobius"/>
    </source>
</evidence>
<sequence>MSTSPTLSSSLPSLPPLCHDLVSIPFFVLVLVLVLLVFLGCAVNRSSGESFLFCIYLPWLIWEGVGCDESDRVNSLLLPSKGLVGTISPFIVNLTSLSTLNLSQNWLSGPIPDGFFMALNRLVIIDISHNRLTGQLSDSDKLMSTVTIVDLSSNHFYGRIQSSFLQPALNLQRFDVSNNSFSGSIPSSVCRFSHSIVHLDFSNNDFVGPILQGFGQCPNLLRLRAGFNNLSGAIPNDIYTVSALQELYLPANKLSGVIDGSIVNLINLRNLSLYGNELSTCLPINSLE</sequence>
<evidence type="ECO:0000256" key="4">
    <source>
        <dbReference type="ARBA" id="ARBA00022737"/>
    </source>
</evidence>
<keyword evidence="6" id="KW-1133">Transmembrane helix</keyword>
<keyword evidence="4" id="KW-0677">Repeat</keyword>
<dbReference type="InterPro" id="IPR001611">
    <property type="entry name" value="Leu-rich_rpt"/>
</dbReference>
<dbReference type="SUPFAM" id="SSF52058">
    <property type="entry name" value="L domain-like"/>
    <property type="match status" value="1"/>
</dbReference>
<dbReference type="Gene3D" id="3.80.10.10">
    <property type="entry name" value="Ribonuclease Inhibitor"/>
    <property type="match status" value="2"/>
</dbReference>
<organism evidence="7 8">
    <name type="scientific">Fraxinus pennsylvanica</name>
    <dbReference type="NCBI Taxonomy" id="56036"/>
    <lineage>
        <taxon>Eukaryota</taxon>
        <taxon>Viridiplantae</taxon>
        <taxon>Streptophyta</taxon>
        <taxon>Embryophyta</taxon>
        <taxon>Tracheophyta</taxon>
        <taxon>Spermatophyta</taxon>
        <taxon>Magnoliopsida</taxon>
        <taxon>eudicotyledons</taxon>
        <taxon>Gunneridae</taxon>
        <taxon>Pentapetalae</taxon>
        <taxon>asterids</taxon>
        <taxon>lamiids</taxon>
        <taxon>Lamiales</taxon>
        <taxon>Oleaceae</taxon>
        <taxon>Oleeae</taxon>
        <taxon>Fraxinus</taxon>
    </lineage>
</organism>
<evidence type="ECO:0000256" key="5">
    <source>
        <dbReference type="ARBA" id="ARBA00023170"/>
    </source>
</evidence>
<dbReference type="EMBL" id="OU503038">
    <property type="protein sequence ID" value="CAI9757748.1"/>
    <property type="molecule type" value="Genomic_DNA"/>
</dbReference>
<evidence type="ECO:0000256" key="2">
    <source>
        <dbReference type="ARBA" id="ARBA00022614"/>
    </source>
</evidence>
<dbReference type="InterPro" id="IPR032675">
    <property type="entry name" value="LRR_dom_sf"/>
</dbReference>
<accession>A0AAD1YUY3</accession>
<dbReference type="InterPro" id="IPR051716">
    <property type="entry name" value="Plant_RL_S/T_kinase"/>
</dbReference>
<evidence type="ECO:0000256" key="3">
    <source>
        <dbReference type="ARBA" id="ARBA00022729"/>
    </source>
</evidence>
<keyword evidence="6" id="KW-0812">Transmembrane</keyword>
<keyword evidence="2" id="KW-0433">Leucine-rich repeat</keyword>
<dbReference type="PANTHER" id="PTHR48053:SF126">
    <property type="entry name" value="MDIS1-INTERACTING RECEPTOR LIKE KINASE 2-LIKE ISOFORM X1"/>
    <property type="match status" value="1"/>
</dbReference>
<keyword evidence="8" id="KW-1185">Reference proteome</keyword>
<gene>
    <name evidence="7" type="ORF">FPE_LOCUS5178</name>
</gene>
<reference evidence="7" key="1">
    <citation type="submission" date="2023-05" db="EMBL/GenBank/DDBJ databases">
        <authorList>
            <person name="Huff M."/>
        </authorList>
    </citation>
    <scope>NUCLEOTIDE SEQUENCE</scope>
</reference>
<dbReference type="PANTHER" id="PTHR48053">
    <property type="entry name" value="LEUCINE RICH REPEAT FAMILY PROTEIN, EXPRESSED"/>
    <property type="match status" value="1"/>
</dbReference>
<dbReference type="Pfam" id="PF00560">
    <property type="entry name" value="LRR_1"/>
    <property type="match status" value="3"/>
</dbReference>
<dbReference type="AlphaFoldDB" id="A0AAD1YUY3"/>
<protein>
    <submittedName>
        <fullName evidence="7">Uncharacterized protein</fullName>
    </submittedName>
</protein>
<evidence type="ECO:0000313" key="7">
    <source>
        <dbReference type="EMBL" id="CAI9757748.1"/>
    </source>
</evidence>
<keyword evidence="5" id="KW-0675">Receptor</keyword>
<name>A0AAD1YUY3_9LAMI</name>
<evidence type="ECO:0000256" key="1">
    <source>
        <dbReference type="ARBA" id="ARBA00004479"/>
    </source>
</evidence>
<feature type="transmembrane region" description="Helical" evidence="6">
    <location>
        <begin position="22"/>
        <end position="43"/>
    </location>
</feature>
<proteinExistence type="predicted"/>
<dbReference type="FunFam" id="3.80.10.10:FF:000383">
    <property type="entry name" value="Leucine-rich repeat receptor protein kinase EMS1"/>
    <property type="match status" value="1"/>
</dbReference>
<keyword evidence="6" id="KW-0472">Membrane</keyword>
<evidence type="ECO:0000313" key="8">
    <source>
        <dbReference type="Proteomes" id="UP000834106"/>
    </source>
</evidence>
<dbReference type="GO" id="GO:0016020">
    <property type="term" value="C:membrane"/>
    <property type="evidence" value="ECO:0007669"/>
    <property type="project" value="UniProtKB-SubCell"/>
</dbReference>